<keyword evidence="1" id="KW-1133">Transmembrane helix</keyword>
<dbReference type="Pfam" id="PF20152">
    <property type="entry name" value="DUF6534"/>
    <property type="match status" value="1"/>
</dbReference>
<accession>A0AAD7XA58</accession>
<reference evidence="3" key="1">
    <citation type="submission" date="2022-11" db="EMBL/GenBank/DDBJ databases">
        <title>Genome Sequence of Cubamyces cubensis.</title>
        <authorList>
            <person name="Buettner E."/>
        </authorList>
    </citation>
    <scope>NUCLEOTIDE SEQUENCE</scope>
    <source>
        <strain evidence="3">MPL-01</strain>
    </source>
</reference>
<proteinExistence type="predicted"/>
<dbReference type="PANTHER" id="PTHR40465:SF1">
    <property type="entry name" value="DUF6534 DOMAIN-CONTAINING PROTEIN"/>
    <property type="match status" value="1"/>
</dbReference>
<dbReference type="PANTHER" id="PTHR40465">
    <property type="entry name" value="CHROMOSOME 1, WHOLE GENOME SHOTGUN SEQUENCE"/>
    <property type="match status" value="1"/>
</dbReference>
<evidence type="ECO:0000256" key="1">
    <source>
        <dbReference type="SAM" id="Phobius"/>
    </source>
</evidence>
<keyword evidence="1" id="KW-0472">Membrane</keyword>
<evidence type="ECO:0000313" key="3">
    <source>
        <dbReference type="EMBL" id="KAJ8486836.1"/>
    </source>
</evidence>
<dbReference type="InterPro" id="IPR045339">
    <property type="entry name" value="DUF6534"/>
</dbReference>
<dbReference type="EMBL" id="JAPEVG010000090">
    <property type="protein sequence ID" value="KAJ8486836.1"/>
    <property type="molecule type" value="Genomic_DNA"/>
</dbReference>
<feature type="transmembrane region" description="Helical" evidence="1">
    <location>
        <begin position="28"/>
        <end position="45"/>
    </location>
</feature>
<feature type="domain" description="DUF6534" evidence="2">
    <location>
        <begin position="187"/>
        <end position="274"/>
    </location>
</feature>
<name>A0AAD7XA58_9APHY</name>
<evidence type="ECO:0000313" key="4">
    <source>
        <dbReference type="Proteomes" id="UP001215151"/>
    </source>
</evidence>
<keyword evidence="4" id="KW-1185">Reference proteome</keyword>
<sequence>MSGSTLGLPGLGSLPSAGGGVPSLDNTYGAVLLGTFFGLILYGLAVHQAYRYSRLQFGDPVWTKAYVVLILALDTFHVILCMHMSYYYLVDNYFKPQVLFTRVWSIDILGLGAHMDASSQCMVIVACQSFYAHRVWLVGRRFRPLVAVAVVFFMGELDATVQASLLPDYAEFRQLTWLYSIAFGLVVVSDILLTSVLIVVLRRSRTGFAGTDSRLDVLIAYTISTGLLTDIFSLLSFIFPLVYLNTDSMIYIALDIVVTKLYTNSVIGTLNFRKTLAAYGPSSSAGPNREIGLSVLARSGGSSSGPRFATSEATSGGTVPTVIDIKVTHEYVQDPTASFPEIESKGYGTDVNA</sequence>
<feature type="transmembrane region" description="Helical" evidence="1">
    <location>
        <begin position="144"/>
        <end position="165"/>
    </location>
</feature>
<feature type="transmembrane region" description="Helical" evidence="1">
    <location>
        <begin position="177"/>
        <end position="201"/>
    </location>
</feature>
<dbReference type="Proteomes" id="UP001215151">
    <property type="component" value="Unassembled WGS sequence"/>
</dbReference>
<feature type="transmembrane region" description="Helical" evidence="1">
    <location>
        <begin position="221"/>
        <end position="243"/>
    </location>
</feature>
<evidence type="ECO:0000259" key="2">
    <source>
        <dbReference type="Pfam" id="PF20152"/>
    </source>
</evidence>
<comment type="caution">
    <text evidence="3">The sequence shown here is derived from an EMBL/GenBank/DDBJ whole genome shotgun (WGS) entry which is preliminary data.</text>
</comment>
<feature type="transmembrane region" description="Helical" evidence="1">
    <location>
        <begin position="108"/>
        <end position="132"/>
    </location>
</feature>
<gene>
    <name evidence="3" type="ORF">ONZ51_g4571</name>
</gene>
<dbReference type="AlphaFoldDB" id="A0AAD7XA58"/>
<feature type="transmembrane region" description="Helical" evidence="1">
    <location>
        <begin position="249"/>
        <end position="272"/>
    </location>
</feature>
<keyword evidence="1" id="KW-0812">Transmembrane</keyword>
<protein>
    <recommendedName>
        <fullName evidence="2">DUF6534 domain-containing protein</fullName>
    </recommendedName>
</protein>
<organism evidence="3 4">
    <name type="scientific">Trametes cubensis</name>
    <dbReference type="NCBI Taxonomy" id="1111947"/>
    <lineage>
        <taxon>Eukaryota</taxon>
        <taxon>Fungi</taxon>
        <taxon>Dikarya</taxon>
        <taxon>Basidiomycota</taxon>
        <taxon>Agaricomycotina</taxon>
        <taxon>Agaricomycetes</taxon>
        <taxon>Polyporales</taxon>
        <taxon>Polyporaceae</taxon>
        <taxon>Trametes</taxon>
    </lineage>
</organism>
<feature type="transmembrane region" description="Helical" evidence="1">
    <location>
        <begin position="66"/>
        <end position="88"/>
    </location>
</feature>